<dbReference type="Gene3D" id="1.10.132.100">
    <property type="match status" value="1"/>
</dbReference>
<dbReference type="CDD" id="cd09729">
    <property type="entry name" value="Cse1_I-E"/>
    <property type="match status" value="1"/>
</dbReference>
<accession>A0A5C5UKZ8</accession>
<dbReference type="OrthoDB" id="3187690at2"/>
<dbReference type="AlphaFoldDB" id="A0A5C5UKZ8"/>
<organism evidence="1 2">
    <name type="scientific">Corynebacterium canis</name>
    <dbReference type="NCBI Taxonomy" id="679663"/>
    <lineage>
        <taxon>Bacteria</taxon>
        <taxon>Bacillati</taxon>
        <taxon>Actinomycetota</taxon>
        <taxon>Actinomycetes</taxon>
        <taxon>Mycobacteriales</taxon>
        <taxon>Corynebacteriaceae</taxon>
        <taxon>Corynebacterium</taxon>
    </lineage>
</organism>
<evidence type="ECO:0000313" key="1">
    <source>
        <dbReference type="EMBL" id="TWT26487.1"/>
    </source>
</evidence>
<proteinExistence type="predicted"/>
<comment type="caution">
    <text evidence="1">The sequence shown here is derived from an EMBL/GenBank/DDBJ whole genome shotgun (WGS) entry which is preliminary data.</text>
</comment>
<gene>
    <name evidence="1" type="primary">casA</name>
    <name evidence="1" type="ORF">FRX94_05345</name>
</gene>
<protein>
    <submittedName>
        <fullName evidence="1">Type I-E CRISPR-associated protein Cse1/CasA</fullName>
    </submittedName>
</protein>
<dbReference type="RefSeq" id="WP_146324102.1">
    <property type="nucleotide sequence ID" value="NZ_BAABLR010000074.1"/>
</dbReference>
<keyword evidence="2" id="KW-1185">Reference proteome</keyword>
<dbReference type="EMBL" id="VOHM01000009">
    <property type="protein sequence ID" value="TWT26487.1"/>
    <property type="molecule type" value="Genomic_DNA"/>
</dbReference>
<dbReference type="NCBIfam" id="TIGR02547">
    <property type="entry name" value="casA_cse1"/>
    <property type="match status" value="1"/>
</dbReference>
<sequence>MPPTSMNLVSSPWIPVINTSGSTELISIRTALNHAGDYLDVAAELPSMDFGIRRILLAILYRATIEQLEEGDPFEIWKLWWIAGEFPSDSINAYLDTWEHRFDLFDETAPFLQTPSLHTQKGDWKDLGVLISDSPGAGALYNQLDPDAPIDPATAARWLIHANAFDYSGIKSGAVGDKRVKGGKGYPMGIGWSGWLGCTTIKGQNLFETLALNFVANRELDDDTFEKDLPIWEEKPLTSSARPEAQAWGQVSLITWPQRRIRLKEEHGLVTGVLICNGDPVDYTNQRGNEYMSPWRYSKPQSSKAKQPIYMPSGLQPGRAMWRGLETLLPPSSENMVKAPDKQSVHASYPATTVEWVGELTTRRILPTSFRMNLEVTSVIYGTQSAVIDQVIQDSLTFPALLATTEGEQLRAIVATAVQRADIAANALAKFAGNLARAEGGEPATATESTRKSVFGLIDPLFRDWLSRLTISEKEAEVELQQWTDQLRYLVKDEGATLVQRTSPAAWTGREIDDRLYTVGQAEAWFFAEINKSLPKPKGDPQQ</sequence>
<dbReference type="Pfam" id="PF09481">
    <property type="entry name" value="CRISPR_Cse1"/>
    <property type="match status" value="1"/>
</dbReference>
<dbReference type="Proteomes" id="UP000320791">
    <property type="component" value="Unassembled WGS sequence"/>
</dbReference>
<reference evidence="1 2" key="1">
    <citation type="submission" date="2019-08" db="EMBL/GenBank/DDBJ databases">
        <authorList>
            <person name="Lei W."/>
        </authorList>
    </citation>
    <scope>NUCLEOTIDE SEQUENCE [LARGE SCALE GENOMIC DNA]</scope>
    <source>
        <strain evidence="1 2">CCUG 58627</strain>
    </source>
</reference>
<evidence type="ECO:0000313" key="2">
    <source>
        <dbReference type="Proteomes" id="UP000320791"/>
    </source>
</evidence>
<dbReference type="InterPro" id="IPR013381">
    <property type="entry name" value="CRISPR-assoc_prot_Cse1"/>
</dbReference>
<name>A0A5C5UKZ8_9CORY</name>